<evidence type="ECO:0000313" key="3">
    <source>
        <dbReference type="Proteomes" id="UP000799766"/>
    </source>
</evidence>
<feature type="region of interest" description="Disordered" evidence="1">
    <location>
        <begin position="1"/>
        <end position="24"/>
    </location>
</feature>
<dbReference type="Proteomes" id="UP000799766">
    <property type="component" value="Unassembled WGS sequence"/>
</dbReference>
<dbReference type="EMBL" id="MU001687">
    <property type="protein sequence ID" value="KAF2455317.1"/>
    <property type="molecule type" value="Genomic_DNA"/>
</dbReference>
<gene>
    <name evidence="2" type="ORF">BDY21DRAFT_73221</name>
</gene>
<evidence type="ECO:0000313" key="2">
    <source>
        <dbReference type="EMBL" id="KAF2455317.1"/>
    </source>
</evidence>
<dbReference type="AlphaFoldDB" id="A0A6A6NV07"/>
<keyword evidence="3" id="KW-1185">Reference proteome</keyword>
<evidence type="ECO:0000256" key="1">
    <source>
        <dbReference type="SAM" id="MobiDB-lite"/>
    </source>
</evidence>
<accession>A0A6A6NV07</accession>
<protein>
    <submittedName>
        <fullName evidence="2">Uncharacterized protein</fullName>
    </submittedName>
</protein>
<organism evidence="2 3">
    <name type="scientific">Lineolata rhizophorae</name>
    <dbReference type="NCBI Taxonomy" id="578093"/>
    <lineage>
        <taxon>Eukaryota</taxon>
        <taxon>Fungi</taxon>
        <taxon>Dikarya</taxon>
        <taxon>Ascomycota</taxon>
        <taxon>Pezizomycotina</taxon>
        <taxon>Dothideomycetes</taxon>
        <taxon>Dothideomycetes incertae sedis</taxon>
        <taxon>Lineolatales</taxon>
        <taxon>Lineolataceae</taxon>
        <taxon>Lineolata</taxon>
    </lineage>
</organism>
<name>A0A6A6NV07_9PEZI</name>
<proteinExistence type="predicted"/>
<reference evidence="2" key="1">
    <citation type="journal article" date="2020" name="Stud. Mycol.">
        <title>101 Dothideomycetes genomes: a test case for predicting lifestyles and emergence of pathogens.</title>
        <authorList>
            <person name="Haridas S."/>
            <person name="Albert R."/>
            <person name="Binder M."/>
            <person name="Bloem J."/>
            <person name="Labutti K."/>
            <person name="Salamov A."/>
            <person name="Andreopoulos B."/>
            <person name="Baker S."/>
            <person name="Barry K."/>
            <person name="Bills G."/>
            <person name="Bluhm B."/>
            <person name="Cannon C."/>
            <person name="Castanera R."/>
            <person name="Culley D."/>
            <person name="Daum C."/>
            <person name="Ezra D."/>
            <person name="Gonzalez J."/>
            <person name="Henrissat B."/>
            <person name="Kuo A."/>
            <person name="Liang C."/>
            <person name="Lipzen A."/>
            <person name="Lutzoni F."/>
            <person name="Magnuson J."/>
            <person name="Mondo S."/>
            <person name="Nolan M."/>
            <person name="Ohm R."/>
            <person name="Pangilinan J."/>
            <person name="Park H.-J."/>
            <person name="Ramirez L."/>
            <person name="Alfaro M."/>
            <person name="Sun H."/>
            <person name="Tritt A."/>
            <person name="Yoshinaga Y."/>
            <person name="Zwiers L.-H."/>
            <person name="Turgeon B."/>
            <person name="Goodwin S."/>
            <person name="Spatafora J."/>
            <person name="Crous P."/>
            <person name="Grigoriev I."/>
        </authorList>
    </citation>
    <scope>NUCLEOTIDE SEQUENCE</scope>
    <source>
        <strain evidence="2">ATCC 16933</strain>
    </source>
</reference>
<sequence length="157" mass="17425">MTYAIEETQVHAKSEPSNPKSAATMPKQALTKEKLPHSFLIGAPTISNRCLQRGVQRLHVDSRHRLFVLLTTTRRACSSRSASLCAIDLARTAAQHASREHPCTRRHRARLRLVEHHAARSDGAGPSHGGGKWFICQRGRGRGARRPRHFGGLSRCP</sequence>